<evidence type="ECO:0000313" key="1">
    <source>
        <dbReference type="EMBL" id="CAG9936435.1"/>
    </source>
</evidence>
<accession>A0ACA9T6B0</accession>
<sequence length="1042" mass="114754">MDADSPIIPAPDWFLRNCVKTAPEINRLAAQITLRGEMTSKDPVPKDPKPSARSRSETDSPAKKAASNRYEVEPCIYDELLGLVAAKSKEGEAASFTDDAVLLRLPDNDYPGRDFLVSMVAKLASDVEADMIVLDIDDLHDLAEHFYLCQTPKPPAGNRGSLHWFLKPLPKKPKKPKKKPKTDSGLNPPNDSTPASDADSGSDSDSDSGTDSDASPDSGSKSDADTDSDSGAEKGRIRPPEPAEDLKLPPVKNQIKENAATFYRAILSSPHARAALDEEDAEAKKNEDDTKQVDDTKADDIKTEFKANGVNEAETAEVNAKVNGIKESEAEEHEANINGVKKIEIQENGAESGAVKENGVNTNGVKESGIKENGVRNSEVKENGIKINGVRKEEEKKKMEAELNGVKEREVMESEMKENGVVSDEEKKARGKDDDKKNREENSEGKDNSGSDDKSVKVPGGEAGNSSDNPSTQQPQPRGHFTFQDPKGKNARPIILVIPQLEKFSHVTNFAFRGLKALKATSPHLKKRMITITTTSRSDKPPPSSGRRSVSLFPDSPSPAELPRVSVFSVRHFGLRPNLFELFIFPVRSLAQVGSFSRDKDLVSQRHSIRRLQREMRVQEKDRSLPHLQPYAEWNIPDSESNPIAKYLRGGKLHAIPESMKVGDLLVKTKKAAKLEDIHAVLKQRSEGSEALSKWNERDAKGGSSADLPPRVVRVIKRVTEEAEQSYSEFNADLEIMKTLVHPSELSQGWSDIEVEPAIKSRVQRMISLLNRRAELTGILKKSAMGGVILYGPPGTGKTHLARVIAKETSSVMLRISAAEIERTWAGEAEKVIQALFKLAREIYPCIVFIDEADSIFGRRKDSDKNWERKITNQLLGEFGGFENDIASPLLLLATNFPNDLDPAVLRRAPNRLYMGLPSTPSRQNIFKICLREEKMDKSVDPEELAEKTSGYTGSDIEYICQQAAMAALEDFENGGSEDSDSEGICLKMSHFSQTLTGASPSVSGPSMTGIESFAREYDRSAVDMIKRTTDDFGGFSSYLYI</sequence>
<proteinExistence type="predicted"/>
<comment type="caution">
    <text evidence="1">The sequence shown here is derived from an EMBL/GenBank/DDBJ whole genome shotgun (WGS) entry which is preliminary data.</text>
</comment>
<evidence type="ECO:0000313" key="2">
    <source>
        <dbReference type="Proteomes" id="UP000836387"/>
    </source>
</evidence>
<organism evidence="1 2">
    <name type="scientific">Clonostachys rosea f. rosea IK726</name>
    <dbReference type="NCBI Taxonomy" id="1349383"/>
    <lineage>
        <taxon>Eukaryota</taxon>
        <taxon>Fungi</taxon>
        <taxon>Dikarya</taxon>
        <taxon>Ascomycota</taxon>
        <taxon>Pezizomycotina</taxon>
        <taxon>Sordariomycetes</taxon>
        <taxon>Hypocreomycetidae</taxon>
        <taxon>Hypocreales</taxon>
        <taxon>Bionectriaceae</taxon>
        <taxon>Clonostachys</taxon>
    </lineage>
</organism>
<keyword evidence="2" id="KW-1185">Reference proteome</keyword>
<dbReference type="EMBL" id="CADEHS020000001">
    <property type="protein sequence ID" value="CAG9936435.1"/>
    <property type="molecule type" value="Genomic_DNA"/>
</dbReference>
<gene>
    <name evidence="1" type="ORF">CRV2_00003615</name>
</gene>
<protein>
    <submittedName>
        <fullName evidence="1">Uncharacterized protein</fullName>
    </submittedName>
</protein>
<reference evidence="1" key="2">
    <citation type="submission" date="2021-10" db="EMBL/GenBank/DDBJ databases">
        <authorList>
            <person name="Piombo E."/>
        </authorList>
    </citation>
    <scope>NUCLEOTIDE SEQUENCE</scope>
</reference>
<dbReference type="Proteomes" id="UP000836387">
    <property type="component" value="Unassembled WGS sequence"/>
</dbReference>
<name>A0ACA9T6B0_BIOOC</name>
<reference evidence="1" key="1">
    <citation type="submission" date="2020-04" db="EMBL/GenBank/DDBJ databases">
        <authorList>
            <person name="Broberg M."/>
        </authorList>
    </citation>
    <scope>NUCLEOTIDE SEQUENCE</scope>
</reference>